<proteinExistence type="predicted"/>
<reference evidence="1" key="1">
    <citation type="submission" date="2024-10" db="EMBL/GenBank/DDBJ databases">
        <title>Strain of Rhizobium-related bacteria isolated fromm roots of Vavilovia formosa.</title>
        <authorList>
            <person name="Kimeklis A."/>
            <person name="Afonin A."/>
        </authorList>
    </citation>
    <scope>NUCLEOTIDE SEQUENCE</scope>
    <source>
        <strain evidence="1">Vaf-46</strain>
    </source>
</reference>
<dbReference type="Proteomes" id="UP000078465">
    <property type="component" value="Chromosome"/>
</dbReference>
<dbReference type="EMBL" id="CP171853">
    <property type="protein sequence ID" value="XKM40345.1"/>
    <property type="molecule type" value="Genomic_DNA"/>
</dbReference>
<protein>
    <submittedName>
        <fullName evidence="1">Uncharacterized protein</fullName>
    </submittedName>
</protein>
<evidence type="ECO:0000313" key="1">
    <source>
        <dbReference type="EMBL" id="XKM40345.1"/>
    </source>
</evidence>
<accession>A0ACD5EMU2</accession>
<name>A0ACD5EMU2_9HYPH</name>
<organism evidence="1 2">
    <name type="scientific">Rhizobium ruizarguesonis</name>
    <dbReference type="NCBI Taxonomy" id="2081791"/>
    <lineage>
        <taxon>Bacteria</taxon>
        <taxon>Pseudomonadati</taxon>
        <taxon>Pseudomonadota</taxon>
        <taxon>Alphaproteobacteria</taxon>
        <taxon>Hyphomicrobiales</taxon>
        <taxon>Rhizobiaceae</taxon>
        <taxon>Rhizobium/Agrobacterium group</taxon>
        <taxon>Rhizobium</taxon>
    </lineage>
</organism>
<gene>
    <name evidence="1" type="ORF">A4U53_030925</name>
</gene>
<evidence type="ECO:0000313" key="2">
    <source>
        <dbReference type="Proteomes" id="UP000078465"/>
    </source>
</evidence>
<sequence length="116" mass="13182">MNRAPSVRVKNDAGLVGLFGHRLDEDGHIHNQFSIIGMAGSDTCIIQLFSFLDGSSTVVEMVDVSDIRGDCYRLYATERAFKMAYWEEKERRGPLRNKTAEEAYEMSVWFSKRIAA</sequence>